<dbReference type="InterPro" id="IPR051271">
    <property type="entry name" value="2C-system_Tx_regulators"/>
</dbReference>
<evidence type="ECO:0000256" key="8">
    <source>
        <dbReference type="ARBA" id="ARBA00023163"/>
    </source>
</evidence>
<keyword evidence="4 9" id="KW-0902">Two-component regulatory system</keyword>
<feature type="modified residue" description="4-aspartylphosphate" evidence="10">
    <location>
        <position position="50"/>
    </location>
</feature>
<protein>
    <recommendedName>
        <fullName evidence="9">Transcriptional regulatory protein</fullName>
    </recommendedName>
</protein>
<feature type="domain" description="Response regulatory" evidence="11">
    <location>
        <begin position="1"/>
        <end position="115"/>
    </location>
</feature>
<evidence type="ECO:0000256" key="9">
    <source>
        <dbReference type="PIRNR" id="PIRNR006171"/>
    </source>
</evidence>
<dbReference type="InterPro" id="IPR024187">
    <property type="entry name" value="Sig_transdc_resp-reg_cit/mal"/>
</dbReference>
<dbReference type="PANTHER" id="PTHR45526">
    <property type="entry name" value="TRANSCRIPTIONAL REGULATORY PROTEIN DPIA"/>
    <property type="match status" value="1"/>
</dbReference>
<evidence type="ECO:0000256" key="7">
    <source>
        <dbReference type="ARBA" id="ARBA00023159"/>
    </source>
</evidence>
<dbReference type="SMART" id="SM00448">
    <property type="entry name" value="REC"/>
    <property type="match status" value="1"/>
</dbReference>
<dbReference type="InterPro" id="IPR001789">
    <property type="entry name" value="Sig_transdc_resp-reg_receiver"/>
</dbReference>
<dbReference type="GO" id="GO:0005737">
    <property type="term" value="C:cytoplasm"/>
    <property type="evidence" value="ECO:0007669"/>
    <property type="project" value="UniProtKB-SubCell"/>
</dbReference>
<evidence type="ECO:0000313" key="13">
    <source>
        <dbReference type="Proteomes" id="UP000503003"/>
    </source>
</evidence>
<dbReference type="PIRSF" id="PIRSF006171">
    <property type="entry name" value="RR_citrat_malat"/>
    <property type="match status" value="1"/>
</dbReference>
<dbReference type="PROSITE" id="PS50110">
    <property type="entry name" value="RESPONSE_REGULATORY"/>
    <property type="match status" value="1"/>
</dbReference>
<reference evidence="12 13" key="1">
    <citation type="submission" date="2020-02" db="EMBL/GenBank/DDBJ databases">
        <title>A complete genome of a marine bacterium Vibrio sp. ZWAL4003 isolated from the mangrove sediment with the ability to degrade polysaccharides.</title>
        <authorList>
            <person name="Wu J."/>
            <person name="Qu W."/>
            <person name="Zeng R."/>
        </authorList>
    </citation>
    <scope>NUCLEOTIDE SEQUENCE [LARGE SCALE GENOMIC DNA]</scope>
    <source>
        <strain evidence="12 13">ZWAL4003</strain>
    </source>
</reference>
<evidence type="ECO:0000256" key="10">
    <source>
        <dbReference type="PROSITE-ProRule" id="PRU00169"/>
    </source>
</evidence>
<keyword evidence="3 10" id="KW-0597">Phosphoprotein</keyword>
<keyword evidence="13" id="KW-1185">Reference proteome</keyword>
<dbReference type="GO" id="GO:0003677">
    <property type="term" value="F:DNA binding"/>
    <property type="evidence" value="ECO:0007669"/>
    <property type="project" value="UniProtKB-KW"/>
</dbReference>
<evidence type="ECO:0000256" key="3">
    <source>
        <dbReference type="ARBA" id="ARBA00022553"/>
    </source>
</evidence>
<organism evidence="12 13">
    <name type="scientific">Vibrio ziniensis</name>
    <dbReference type="NCBI Taxonomy" id="2711221"/>
    <lineage>
        <taxon>Bacteria</taxon>
        <taxon>Pseudomonadati</taxon>
        <taxon>Pseudomonadota</taxon>
        <taxon>Gammaproteobacteria</taxon>
        <taxon>Vibrionales</taxon>
        <taxon>Vibrionaceae</taxon>
        <taxon>Vibrio</taxon>
    </lineage>
</organism>
<evidence type="ECO:0000259" key="11">
    <source>
        <dbReference type="PROSITE" id="PS50110"/>
    </source>
</evidence>
<keyword evidence="7 9" id="KW-0010">Activator</keyword>
<comment type="subcellular location">
    <subcellularLocation>
        <location evidence="1 9">Cytoplasm</location>
    </subcellularLocation>
</comment>
<dbReference type="GO" id="GO:0000156">
    <property type="term" value="F:phosphorelay response regulator activity"/>
    <property type="evidence" value="ECO:0007669"/>
    <property type="project" value="TreeGrafter"/>
</dbReference>
<dbReference type="EMBL" id="CP049331">
    <property type="protein sequence ID" value="QIH43269.1"/>
    <property type="molecule type" value="Genomic_DNA"/>
</dbReference>
<evidence type="ECO:0000256" key="2">
    <source>
        <dbReference type="ARBA" id="ARBA00022490"/>
    </source>
</evidence>
<dbReference type="Proteomes" id="UP000503003">
    <property type="component" value="Chromosome 1"/>
</dbReference>
<dbReference type="SUPFAM" id="SSF52172">
    <property type="entry name" value="CheY-like"/>
    <property type="match status" value="1"/>
</dbReference>
<evidence type="ECO:0000256" key="4">
    <source>
        <dbReference type="ARBA" id="ARBA00023012"/>
    </source>
</evidence>
<evidence type="ECO:0000313" key="12">
    <source>
        <dbReference type="EMBL" id="QIH43269.1"/>
    </source>
</evidence>
<keyword evidence="6 9" id="KW-0238">DNA-binding</keyword>
<accession>A0A6G7CMD6</accession>
<dbReference type="PANTHER" id="PTHR45526:SF1">
    <property type="entry name" value="TRANSCRIPTIONAL REGULATORY PROTEIN DCUR-RELATED"/>
    <property type="match status" value="1"/>
</dbReference>
<sequence length="220" mass="25641">MILEDDLRASYALESTINQQQGFNVVAACETCLEARMQFELFRPDLVFVDITLPDGSGIEQVRQWRDKGVESHFIMLSGIRESRTIEKAIQLGVRDYLVKPVRMSRVVQSLQDYQQYRQTLLNNNEVDQMDIDLLLHKSSLSNVRQTPKGIDEVTLSSLKAYLQRERPNTFSCEFIGEKMHFSRITARRYLEFLELEGVLRLELDYTTGGRPRRLYKLIE</sequence>
<dbReference type="AlphaFoldDB" id="A0A6G7CMD6"/>
<name>A0A6G7CMD6_9VIBR</name>
<gene>
    <name evidence="12" type="ORF">G5S32_13700</name>
</gene>
<keyword evidence="2 9" id="KW-0963">Cytoplasm</keyword>
<dbReference type="Gene3D" id="3.40.50.2300">
    <property type="match status" value="1"/>
</dbReference>
<dbReference type="KEGG" id="vzi:G5S32_13700"/>
<dbReference type="Pfam" id="PF00072">
    <property type="entry name" value="Response_reg"/>
    <property type="match status" value="1"/>
</dbReference>
<proteinExistence type="predicted"/>
<evidence type="ECO:0000256" key="1">
    <source>
        <dbReference type="ARBA" id="ARBA00004496"/>
    </source>
</evidence>
<dbReference type="GO" id="GO:0003700">
    <property type="term" value="F:DNA-binding transcription factor activity"/>
    <property type="evidence" value="ECO:0007669"/>
    <property type="project" value="InterPro"/>
</dbReference>
<keyword evidence="8 9" id="KW-0804">Transcription</keyword>
<evidence type="ECO:0000256" key="6">
    <source>
        <dbReference type="ARBA" id="ARBA00023125"/>
    </source>
</evidence>
<dbReference type="InterPro" id="IPR011006">
    <property type="entry name" value="CheY-like_superfamily"/>
</dbReference>
<keyword evidence="5 9" id="KW-0805">Transcription regulation</keyword>
<evidence type="ECO:0000256" key="5">
    <source>
        <dbReference type="ARBA" id="ARBA00023015"/>
    </source>
</evidence>